<dbReference type="PROSITE" id="PS51352">
    <property type="entry name" value="THIOREDOXIN_2"/>
    <property type="match status" value="1"/>
</dbReference>
<comment type="caution">
    <text evidence="9">The sequence shown here is derived from an EMBL/GenBank/DDBJ whole genome shotgun (WGS) entry which is preliminary data.</text>
</comment>
<evidence type="ECO:0000256" key="4">
    <source>
        <dbReference type="ARBA" id="ARBA00023157"/>
    </source>
</evidence>
<keyword evidence="10" id="KW-1185">Reference proteome</keyword>
<dbReference type="InterPro" id="IPR005746">
    <property type="entry name" value="Thioredoxin"/>
</dbReference>
<accession>A0ABX1LZP0</accession>
<evidence type="ECO:0000256" key="2">
    <source>
        <dbReference type="ARBA" id="ARBA00022448"/>
    </source>
</evidence>
<dbReference type="InterPro" id="IPR013766">
    <property type="entry name" value="Thioredoxin_domain"/>
</dbReference>
<evidence type="ECO:0000256" key="7">
    <source>
        <dbReference type="PIRNR" id="PIRNR000077"/>
    </source>
</evidence>
<evidence type="ECO:0000313" key="9">
    <source>
        <dbReference type="EMBL" id="NMF60811.1"/>
    </source>
</evidence>
<feature type="domain" description="Thioredoxin" evidence="8">
    <location>
        <begin position="1"/>
        <end position="107"/>
    </location>
</feature>
<evidence type="ECO:0000256" key="6">
    <source>
        <dbReference type="NCBIfam" id="TIGR01068"/>
    </source>
</evidence>
<name>A0ABX1LZP0_9CYAN</name>
<dbReference type="Pfam" id="PF00085">
    <property type="entry name" value="Thioredoxin"/>
    <property type="match status" value="1"/>
</dbReference>
<keyword evidence="2" id="KW-0813">Transport</keyword>
<evidence type="ECO:0000256" key="1">
    <source>
        <dbReference type="ARBA" id="ARBA00008987"/>
    </source>
</evidence>
<dbReference type="PANTHER" id="PTHR45663:SF11">
    <property type="entry name" value="GEO12009P1"/>
    <property type="match status" value="1"/>
</dbReference>
<reference evidence="9 10" key="1">
    <citation type="submission" date="2020-03" db="EMBL/GenBank/DDBJ databases">
        <title>Draft Genome Sequence of 2-Methylisoborneol Producing Pseudanabaena yagii Strain GIHE-NHR1 Isolated from North Han River in South Korea.</title>
        <authorList>
            <person name="Jeong J."/>
        </authorList>
    </citation>
    <scope>NUCLEOTIDE SEQUENCE [LARGE SCALE GENOMIC DNA]</scope>
    <source>
        <strain evidence="9 10">GIHE-NHR1</strain>
    </source>
</reference>
<dbReference type="SUPFAM" id="SSF52833">
    <property type="entry name" value="Thioredoxin-like"/>
    <property type="match status" value="1"/>
</dbReference>
<gene>
    <name evidence="9" type="primary">trxA</name>
    <name evidence="9" type="ORF">HC246_23010</name>
</gene>
<protein>
    <recommendedName>
        <fullName evidence="6 7">Thioredoxin</fullName>
    </recommendedName>
</protein>
<dbReference type="PANTHER" id="PTHR45663">
    <property type="entry name" value="GEO12009P1"/>
    <property type="match status" value="1"/>
</dbReference>
<dbReference type="PIRSF" id="PIRSF000077">
    <property type="entry name" value="Thioredoxin"/>
    <property type="match status" value="1"/>
</dbReference>
<dbReference type="CDD" id="cd02947">
    <property type="entry name" value="TRX_family"/>
    <property type="match status" value="1"/>
</dbReference>
<dbReference type="PRINTS" id="PR00421">
    <property type="entry name" value="THIOREDOXIN"/>
</dbReference>
<dbReference type="Proteomes" id="UP000738376">
    <property type="component" value="Unassembled WGS sequence"/>
</dbReference>
<comment type="similarity">
    <text evidence="1 7">Belongs to the thioredoxin family.</text>
</comment>
<organism evidence="9 10">
    <name type="scientific">Pseudanabaena yagii GIHE-NHR1</name>
    <dbReference type="NCBI Taxonomy" id="2722753"/>
    <lineage>
        <taxon>Bacteria</taxon>
        <taxon>Bacillati</taxon>
        <taxon>Cyanobacteriota</taxon>
        <taxon>Cyanophyceae</taxon>
        <taxon>Pseudanabaenales</taxon>
        <taxon>Pseudanabaenaceae</taxon>
        <taxon>Pseudanabaena</taxon>
        <taxon>Pseudanabaena yagii</taxon>
    </lineage>
</organism>
<evidence type="ECO:0000256" key="5">
    <source>
        <dbReference type="ARBA" id="ARBA00023284"/>
    </source>
</evidence>
<dbReference type="PROSITE" id="PS00194">
    <property type="entry name" value="THIOREDOXIN_1"/>
    <property type="match status" value="1"/>
</dbReference>
<dbReference type="InterPro" id="IPR036249">
    <property type="entry name" value="Thioredoxin-like_sf"/>
</dbReference>
<evidence type="ECO:0000256" key="3">
    <source>
        <dbReference type="ARBA" id="ARBA00022982"/>
    </source>
</evidence>
<keyword evidence="4" id="KW-1015">Disulfide bond</keyword>
<dbReference type="RefSeq" id="WP_169365750.1">
    <property type="nucleotide sequence ID" value="NZ_JAAVJL010000004.1"/>
</dbReference>
<dbReference type="EMBL" id="JAAVJL010000004">
    <property type="protein sequence ID" value="NMF60811.1"/>
    <property type="molecule type" value="Genomic_DNA"/>
</dbReference>
<evidence type="ECO:0000259" key="8">
    <source>
        <dbReference type="PROSITE" id="PS51352"/>
    </source>
</evidence>
<sequence length="107" mass="12085">MSAANFIQDQSEFELLRESTDLLVVDCTATWCGPCKVIAPFIDQLAEVYSDRAKVMKIDIDANKPLAKQFGLKSIPAVLFFKQGELVETMIGVKNYDDFKNTLEKYL</sequence>
<dbReference type="Gene3D" id="3.40.30.10">
    <property type="entry name" value="Glutaredoxin"/>
    <property type="match status" value="1"/>
</dbReference>
<evidence type="ECO:0000313" key="10">
    <source>
        <dbReference type="Proteomes" id="UP000738376"/>
    </source>
</evidence>
<keyword evidence="5" id="KW-0676">Redox-active center</keyword>
<dbReference type="InterPro" id="IPR017937">
    <property type="entry name" value="Thioredoxin_CS"/>
</dbReference>
<proteinExistence type="inferred from homology"/>
<keyword evidence="3" id="KW-0249">Electron transport</keyword>
<dbReference type="NCBIfam" id="TIGR01068">
    <property type="entry name" value="thioredoxin"/>
    <property type="match status" value="1"/>
</dbReference>